<organism evidence="2">
    <name type="scientific">Opuntia streptacantha</name>
    <name type="common">Prickly pear cactus</name>
    <name type="synonym">Opuntia cardona</name>
    <dbReference type="NCBI Taxonomy" id="393608"/>
    <lineage>
        <taxon>Eukaryota</taxon>
        <taxon>Viridiplantae</taxon>
        <taxon>Streptophyta</taxon>
        <taxon>Embryophyta</taxon>
        <taxon>Tracheophyta</taxon>
        <taxon>Spermatophyta</taxon>
        <taxon>Magnoliopsida</taxon>
        <taxon>eudicotyledons</taxon>
        <taxon>Gunneridae</taxon>
        <taxon>Pentapetalae</taxon>
        <taxon>Caryophyllales</taxon>
        <taxon>Cactineae</taxon>
        <taxon>Cactaceae</taxon>
        <taxon>Opuntioideae</taxon>
        <taxon>Opuntia</taxon>
    </lineage>
</organism>
<reference evidence="2" key="2">
    <citation type="submission" date="2020-07" db="EMBL/GenBank/DDBJ databases">
        <authorList>
            <person name="Vera ALvarez R."/>
            <person name="Arias-Moreno D.M."/>
            <person name="Jimenez-Jacinto V."/>
            <person name="Jimenez-Bremont J.F."/>
            <person name="Swaminathan K."/>
            <person name="Moose S.P."/>
            <person name="Guerrero-Gonzalez M.L."/>
            <person name="Marino-Ramirez L."/>
            <person name="Landsman D."/>
            <person name="Rodriguez-Kessler M."/>
            <person name="Delgado-Sanchez P."/>
        </authorList>
    </citation>
    <scope>NUCLEOTIDE SEQUENCE</scope>
    <source>
        <tissue evidence="2">Cladode</tissue>
    </source>
</reference>
<feature type="transmembrane region" description="Helical" evidence="1">
    <location>
        <begin position="38"/>
        <end position="56"/>
    </location>
</feature>
<dbReference type="AlphaFoldDB" id="A0A7C8Z3K0"/>
<accession>A0A7C8Z3K0</accession>
<name>A0A7C8Z3K0_OPUST</name>
<protein>
    <submittedName>
        <fullName evidence="2">Uncharacterized protein</fullName>
    </submittedName>
</protein>
<dbReference type="EMBL" id="GISG01087546">
    <property type="protein sequence ID" value="MBA4633598.1"/>
    <property type="molecule type" value="Transcribed_RNA"/>
</dbReference>
<keyword evidence="1" id="KW-0812">Transmembrane</keyword>
<evidence type="ECO:0000313" key="2">
    <source>
        <dbReference type="EMBL" id="MBA4633598.1"/>
    </source>
</evidence>
<feature type="transmembrane region" description="Helical" evidence="1">
    <location>
        <begin position="68"/>
        <end position="87"/>
    </location>
</feature>
<sequence length="115" mass="13174">MNVKTALLEKFWPFLGVGQLTPFTSMESLVPDLLDETMQFAFTVSFLQIGGIDLWIYGCLAKFFNCELSLAILWIRILFLGVLTMSILVSCDYLPIANFLARGYLFFLRLSQHKH</sequence>
<evidence type="ECO:0000256" key="1">
    <source>
        <dbReference type="SAM" id="Phobius"/>
    </source>
</evidence>
<reference evidence="2" key="1">
    <citation type="journal article" date="2013" name="J. Plant Res.">
        <title>Effect of fungi and light on seed germination of three Opuntia species from semiarid lands of central Mexico.</title>
        <authorList>
            <person name="Delgado-Sanchez P."/>
            <person name="Jimenez-Bremont J.F."/>
            <person name="Guerrero-Gonzalez Mde L."/>
            <person name="Flores J."/>
        </authorList>
    </citation>
    <scope>NUCLEOTIDE SEQUENCE</scope>
    <source>
        <tissue evidence="2">Cladode</tissue>
    </source>
</reference>
<dbReference type="EMBL" id="GISG01087547">
    <property type="protein sequence ID" value="MBA4633599.1"/>
    <property type="molecule type" value="Transcribed_RNA"/>
</dbReference>
<keyword evidence="1" id="KW-0472">Membrane</keyword>
<keyword evidence="1" id="KW-1133">Transmembrane helix</keyword>
<proteinExistence type="predicted"/>